<dbReference type="SUPFAM" id="SSF48008">
    <property type="entry name" value="GntR ligand-binding domain-like"/>
    <property type="match status" value="1"/>
</dbReference>
<dbReference type="PROSITE" id="PS50949">
    <property type="entry name" value="HTH_GNTR"/>
    <property type="match status" value="1"/>
</dbReference>
<dbReference type="SUPFAM" id="SSF46785">
    <property type="entry name" value="Winged helix' DNA-binding domain"/>
    <property type="match status" value="1"/>
</dbReference>
<gene>
    <name evidence="5" type="ORF">LJD61_07695</name>
</gene>
<name>A0ABT1NE73_9FIRM</name>
<dbReference type="InterPro" id="IPR000524">
    <property type="entry name" value="Tscrpt_reg_HTH_GntR"/>
</dbReference>
<dbReference type="Gene3D" id="1.20.120.530">
    <property type="entry name" value="GntR ligand-binding domain-like"/>
    <property type="match status" value="1"/>
</dbReference>
<dbReference type="Gene3D" id="1.10.10.10">
    <property type="entry name" value="Winged helix-like DNA-binding domain superfamily/Winged helix DNA-binding domain"/>
    <property type="match status" value="1"/>
</dbReference>
<dbReference type="PRINTS" id="PR00035">
    <property type="entry name" value="HTHGNTR"/>
</dbReference>
<keyword evidence="1" id="KW-0805">Transcription regulation</keyword>
<comment type="caution">
    <text evidence="5">The sequence shown here is derived from an EMBL/GenBank/DDBJ whole genome shotgun (WGS) entry which is preliminary data.</text>
</comment>
<accession>A0ABT1NE73</accession>
<keyword evidence="2" id="KW-0238">DNA-binding</keyword>
<dbReference type="RefSeq" id="WP_255226954.1">
    <property type="nucleotide sequence ID" value="NZ_JAJEKE010000005.1"/>
</dbReference>
<dbReference type="InterPro" id="IPR036390">
    <property type="entry name" value="WH_DNA-bd_sf"/>
</dbReference>
<dbReference type="Proteomes" id="UP001651880">
    <property type="component" value="Unassembled WGS sequence"/>
</dbReference>
<evidence type="ECO:0000256" key="1">
    <source>
        <dbReference type="ARBA" id="ARBA00023015"/>
    </source>
</evidence>
<dbReference type="SMART" id="SM00345">
    <property type="entry name" value="HTH_GNTR"/>
    <property type="match status" value="1"/>
</dbReference>
<dbReference type="EMBL" id="JAJEKE010000005">
    <property type="protein sequence ID" value="MCQ1529436.1"/>
    <property type="molecule type" value="Genomic_DNA"/>
</dbReference>
<dbReference type="InterPro" id="IPR011711">
    <property type="entry name" value="GntR_C"/>
</dbReference>
<dbReference type="InterPro" id="IPR036388">
    <property type="entry name" value="WH-like_DNA-bd_sf"/>
</dbReference>
<dbReference type="InterPro" id="IPR008920">
    <property type="entry name" value="TF_FadR/GntR_C"/>
</dbReference>
<evidence type="ECO:0000313" key="6">
    <source>
        <dbReference type="Proteomes" id="UP001651880"/>
    </source>
</evidence>
<proteinExistence type="predicted"/>
<dbReference type="Pfam" id="PF00392">
    <property type="entry name" value="GntR"/>
    <property type="match status" value="1"/>
</dbReference>
<evidence type="ECO:0000256" key="2">
    <source>
        <dbReference type="ARBA" id="ARBA00023125"/>
    </source>
</evidence>
<keyword evidence="6" id="KW-1185">Reference proteome</keyword>
<dbReference type="CDD" id="cd07377">
    <property type="entry name" value="WHTH_GntR"/>
    <property type="match status" value="1"/>
</dbReference>
<evidence type="ECO:0000259" key="4">
    <source>
        <dbReference type="PROSITE" id="PS50949"/>
    </source>
</evidence>
<dbReference type="PANTHER" id="PTHR43537">
    <property type="entry name" value="TRANSCRIPTIONAL REGULATOR, GNTR FAMILY"/>
    <property type="match status" value="1"/>
</dbReference>
<dbReference type="PANTHER" id="PTHR43537:SF5">
    <property type="entry name" value="UXU OPERON TRANSCRIPTIONAL REGULATOR"/>
    <property type="match status" value="1"/>
</dbReference>
<organism evidence="5 6">
    <name type="scientific">Lutispora saccharofermentans</name>
    <dbReference type="NCBI Taxonomy" id="3024236"/>
    <lineage>
        <taxon>Bacteria</taxon>
        <taxon>Bacillati</taxon>
        <taxon>Bacillota</taxon>
        <taxon>Clostridia</taxon>
        <taxon>Lutisporales</taxon>
        <taxon>Lutisporaceae</taxon>
        <taxon>Lutispora</taxon>
    </lineage>
</organism>
<dbReference type="SMART" id="SM00895">
    <property type="entry name" value="FCD"/>
    <property type="match status" value="1"/>
</dbReference>
<evidence type="ECO:0000256" key="3">
    <source>
        <dbReference type="ARBA" id="ARBA00023163"/>
    </source>
</evidence>
<dbReference type="Pfam" id="PF07729">
    <property type="entry name" value="FCD"/>
    <property type="match status" value="1"/>
</dbReference>
<evidence type="ECO:0000313" key="5">
    <source>
        <dbReference type="EMBL" id="MCQ1529436.1"/>
    </source>
</evidence>
<sequence>MQEDKMQSKDHIYNLIKDKIIRKELFPNTQIVESQLSEETGISRTPIREALKQLSYEGIITIIPNRGAFVSNPTPDKIKSVFECKKVLEAAAIKIACTNITDKELDVLEDLYLQGAKAHASKDFYLFTKLNDEFHMTIVRASKNSCYEKYVNELIQRSNVYLFFYDNFMFTSADDSEALKGHARILALLKAGDVNGCVEAIEKHNQVTLDQLSLNGIIQ</sequence>
<keyword evidence="3" id="KW-0804">Transcription</keyword>
<protein>
    <submittedName>
        <fullName evidence="5">GntR family transcriptional regulator</fullName>
    </submittedName>
</protein>
<reference evidence="5 6" key="1">
    <citation type="submission" date="2021-10" db="EMBL/GenBank/DDBJ databases">
        <title>Lutispora strain m25 sp. nov., a thermophilic, non-spore-forming bacterium isolated from a lab-scale methanogenic bioreactor digesting anaerobic sludge.</title>
        <authorList>
            <person name="El Houari A."/>
            <person name="Mcdonald J."/>
        </authorList>
    </citation>
    <scope>NUCLEOTIDE SEQUENCE [LARGE SCALE GENOMIC DNA]</scope>
    <source>
        <strain evidence="6">m25</strain>
    </source>
</reference>
<feature type="domain" description="HTH gntR-type" evidence="4">
    <location>
        <begin position="6"/>
        <end position="73"/>
    </location>
</feature>